<sequence length="128" mass="13775">MSEGLEWKVTQKSSSHPKAPLGKVPMIPSDLAGGTGAQDMLKTKFSKALNNPFVPLGMLSTVGCLLGMLVATKNRDPPKAQLYMRGRVAAQGFTIIALVCGGLSAFNWDTSIFFRRPQKAEPVEKPSL</sequence>
<name>A0AC35TWJ9_9BILA</name>
<accession>A0AC35TWJ9</accession>
<protein>
    <submittedName>
        <fullName evidence="2">HIG1 domain-containing protein</fullName>
    </submittedName>
</protein>
<evidence type="ECO:0000313" key="2">
    <source>
        <dbReference type="WBParaSite" id="RSKR_0000503100.1"/>
    </source>
</evidence>
<dbReference type="WBParaSite" id="RSKR_0000503100.1">
    <property type="protein sequence ID" value="RSKR_0000503100.1"/>
    <property type="gene ID" value="RSKR_0000503100"/>
</dbReference>
<reference evidence="2" key="1">
    <citation type="submission" date="2016-11" db="UniProtKB">
        <authorList>
            <consortium name="WormBaseParasite"/>
        </authorList>
    </citation>
    <scope>IDENTIFICATION</scope>
    <source>
        <strain evidence="2">KR3021</strain>
    </source>
</reference>
<proteinExistence type="predicted"/>
<evidence type="ECO:0000313" key="1">
    <source>
        <dbReference type="Proteomes" id="UP000095286"/>
    </source>
</evidence>
<dbReference type="Proteomes" id="UP000095286">
    <property type="component" value="Unplaced"/>
</dbReference>
<organism evidence="1 2">
    <name type="scientific">Rhabditophanes sp. KR3021</name>
    <dbReference type="NCBI Taxonomy" id="114890"/>
    <lineage>
        <taxon>Eukaryota</taxon>
        <taxon>Metazoa</taxon>
        <taxon>Ecdysozoa</taxon>
        <taxon>Nematoda</taxon>
        <taxon>Chromadorea</taxon>
        <taxon>Rhabditida</taxon>
        <taxon>Tylenchina</taxon>
        <taxon>Panagrolaimomorpha</taxon>
        <taxon>Strongyloidoidea</taxon>
        <taxon>Alloionematidae</taxon>
        <taxon>Rhabditophanes</taxon>
    </lineage>
</organism>